<evidence type="ECO:0000313" key="3">
    <source>
        <dbReference type="EMBL" id="AMW34806.1"/>
    </source>
</evidence>
<keyword evidence="4" id="KW-1185">Reference proteome</keyword>
<dbReference type="GO" id="GO:0005615">
    <property type="term" value="C:extracellular space"/>
    <property type="evidence" value="ECO:0007669"/>
    <property type="project" value="InterPro"/>
</dbReference>
<dbReference type="GO" id="GO:0005509">
    <property type="term" value="F:calcium ion binding"/>
    <property type="evidence" value="ECO:0007669"/>
    <property type="project" value="InterPro"/>
</dbReference>
<dbReference type="PANTHER" id="PTHR38340">
    <property type="entry name" value="S-LAYER PROTEIN"/>
    <property type="match status" value="1"/>
</dbReference>
<name>A0A143DDP8_9PROT</name>
<sequence length="224" mass="24151">MIRNMYGLNARDTIDYAGESRSIVASLEQSYVSIQGQRTSGWVEGARNVIGGSAMDNIHGDSHNNVLVGRGGDDLLSGGKGDDTLVGGSGNDFLIGGKGADTITGGPGADKFVYWRASDTQGDVITDFNHGQGDIINFIFTEEEQYAHNHPKPGYVPDPEQPMPLPLNGTAEAPHSLWYQVAENGKDLHLFGDTDGQVDTHEISMTLQGVTSLQSSDFVFEYWV</sequence>
<dbReference type="PROSITE" id="PS00330">
    <property type="entry name" value="HEMOLYSIN_CALCIUM"/>
    <property type="match status" value="3"/>
</dbReference>
<keyword evidence="2" id="KW-0964">Secreted</keyword>
<dbReference type="Gene3D" id="2.150.10.10">
    <property type="entry name" value="Serralysin-like metalloprotease, C-terminal"/>
    <property type="match status" value="1"/>
</dbReference>
<dbReference type="PANTHER" id="PTHR38340:SF1">
    <property type="entry name" value="S-LAYER PROTEIN"/>
    <property type="match status" value="1"/>
</dbReference>
<dbReference type="Proteomes" id="UP000076066">
    <property type="component" value="Chromosome"/>
</dbReference>
<dbReference type="InterPro" id="IPR011049">
    <property type="entry name" value="Serralysin-like_metalloprot_C"/>
</dbReference>
<dbReference type="InterPro" id="IPR001343">
    <property type="entry name" value="Hemolysn_Ca-bd"/>
</dbReference>
<evidence type="ECO:0008006" key="5">
    <source>
        <dbReference type="Google" id="ProtNLM"/>
    </source>
</evidence>
<dbReference type="InterPro" id="IPR018511">
    <property type="entry name" value="Hemolysin-typ_Ca-bd_CS"/>
</dbReference>
<organism evidence="3 4">
    <name type="scientific">Haematospirillum jordaniae</name>
    <dbReference type="NCBI Taxonomy" id="1549855"/>
    <lineage>
        <taxon>Bacteria</taxon>
        <taxon>Pseudomonadati</taxon>
        <taxon>Pseudomonadota</taxon>
        <taxon>Alphaproteobacteria</taxon>
        <taxon>Rhodospirillales</taxon>
        <taxon>Novispirillaceae</taxon>
        <taxon>Haematospirillum</taxon>
    </lineage>
</organism>
<dbReference type="EMBL" id="CP014525">
    <property type="protein sequence ID" value="AMW34806.1"/>
    <property type="molecule type" value="Genomic_DNA"/>
</dbReference>
<evidence type="ECO:0000256" key="2">
    <source>
        <dbReference type="ARBA" id="ARBA00022525"/>
    </source>
</evidence>
<evidence type="ECO:0000256" key="1">
    <source>
        <dbReference type="ARBA" id="ARBA00004613"/>
    </source>
</evidence>
<dbReference type="SUPFAM" id="SSF51120">
    <property type="entry name" value="beta-Roll"/>
    <property type="match status" value="1"/>
</dbReference>
<dbReference type="PRINTS" id="PR00313">
    <property type="entry name" value="CABNDNGRPT"/>
</dbReference>
<reference evidence="3 4" key="1">
    <citation type="submission" date="2016-02" db="EMBL/GenBank/DDBJ databases">
        <title>Complete Genome of H5569, the type strain of the newly described species Haematospirillium jordaniae.</title>
        <authorList>
            <person name="Nicholson A.C."/>
            <person name="Humrighouse B.W."/>
            <person name="Loparov V."/>
            <person name="McQuiston J.R."/>
        </authorList>
    </citation>
    <scope>NUCLEOTIDE SEQUENCE [LARGE SCALE GENOMIC DNA]</scope>
    <source>
        <strain evidence="3 4">H5569</strain>
    </source>
</reference>
<protein>
    <recommendedName>
        <fullName evidence="5">Peptidase M10 serralysin C-terminal domain-containing protein</fullName>
    </recommendedName>
</protein>
<dbReference type="InterPro" id="IPR050557">
    <property type="entry name" value="RTX_toxin/Mannuronan_C5-epim"/>
</dbReference>
<evidence type="ECO:0000313" key="4">
    <source>
        <dbReference type="Proteomes" id="UP000076066"/>
    </source>
</evidence>
<comment type="subcellular location">
    <subcellularLocation>
        <location evidence="1">Secreted</location>
    </subcellularLocation>
</comment>
<gene>
    <name evidence="3" type="ORF">AY555_05995</name>
</gene>
<dbReference type="AlphaFoldDB" id="A0A143DDP8"/>
<dbReference type="STRING" id="1549855.AY555_05995"/>
<dbReference type="KEGG" id="hjo:AY555_05995"/>
<accession>A0A143DDP8</accession>
<dbReference type="Pfam" id="PF00353">
    <property type="entry name" value="HemolysinCabind"/>
    <property type="match status" value="1"/>
</dbReference>
<proteinExistence type="predicted"/>